<dbReference type="GO" id="GO:0032456">
    <property type="term" value="P:endocytic recycling"/>
    <property type="evidence" value="ECO:0007669"/>
    <property type="project" value="TreeGrafter"/>
</dbReference>
<comment type="caution">
    <text evidence="9">The sequence shown here is derived from an EMBL/GenBank/DDBJ whole genome shotgun (WGS) entry which is preliminary data.</text>
</comment>
<evidence type="ECO:0000259" key="8">
    <source>
        <dbReference type="Pfam" id="PF20655"/>
    </source>
</evidence>
<evidence type="ECO:0000256" key="6">
    <source>
        <dbReference type="SAM" id="MobiDB-lite"/>
    </source>
</evidence>
<name>A0AAD5TLU4_9FUNG</name>
<feature type="compositionally biased region" description="Basic and acidic residues" evidence="6">
    <location>
        <begin position="9"/>
        <end position="18"/>
    </location>
</feature>
<dbReference type="GO" id="GO:0042147">
    <property type="term" value="P:retrograde transport, endosome to Golgi"/>
    <property type="evidence" value="ECO:0007669"/>
    <property type="project" value="TreeGrafter"/>
</dbReference>
<keyword evidence="10" id="KW-1185">Reference proteome</keyword>
<evidence type="ECO:0000259" key="7">
    <source>
        <dbReference type="Pfam" id="PF04129"/>
    </source>
</evidence>
<evidence type="ECO:0000313" key="10">
    <source>
        <dbReference type="Proteomes" id="UP001212152"/>
    </source>
</evidence>
<dbReference type="InterPro" id="IPR007258">
    <property type="entry name" value="Vps52"/>
</dbReference>
<feature type="domain" description="Vps52 C-terminal" evidence="8">
    <location>
        <begin position="297"/>
        <end position="622"/>
    </location>
</feature>
<dbReference type="GO" id="GO:0006896">
    <property type="term" value="P:Golgi to vacuole transport"/>
    <property type="evidence" value="ECO:0007669"/>
    <property type="project" value="TreeGrafter"/>
</dbReference>
<evidence type="ECO:0000256" key="3">
    <source>
        <dbReference type="ARBA" id="ARBA00022448"/>
    </source>
</evidence>
<dbReference type="GO" id="GO:0005829">
    <property type="term" value="C:cytosol"/>
    <property type="evidence" value="ECO:0007669"/>
    <property type="project" value="GOC"/>
</dbReference>
<accession>A0AAD5TLU4</accession>
<gene>
    <name evidence="9" type="ORF">HDU87_003631</name>
</gene>
<evidence type="ECO:0000256" key="1">
    <source>
        <dbReference type="ARBA" id="ARBA00004601"/>
    </source>
</evidence>
<dbReference type="AlphaFoldDB" id="A0AAD5TLU4"/>
<dbReference type="InterPro" id="IPR048361">
    <property type="entry name" value="Vps52_C"/>
</dbReference>
<dbReference type="Proteomes" id="UP001212152">
    <property type="component" value="Unassembled WGS sequence"/>
</dbReference>
<organism evidence="9 10">
    <name type="scientific">Geranomyces variabilis</name>
    <dbReference type="NCBI Taxonomy" id="109894"/>
    <lineage>
        <taxon>Eukaryota</taxon>
        <taxon>Fungi</taxon>
        <taxon>Fungi incertae sedis</taxon>
        <taxon>Chytridiomycota</taxon>
        <taxon>Chytridiomycota incertae sedis</taxon>
        <taxon>Chytridiomycetes</taxon>
        <taxon>Spizellomycetales</taxon>
        <taxon>Powellomycetaceae</taxon>
        <taxon>Geranomyces</taxon>
    </lineage>
</organism>
<dbReference type="Pfam" id="PF20655">
    <property type="entry name" value="Vps52_C"/>
    <property type="match status" value="1"/>
</dbReference>
<dbReference type="InterPro" id="IPR048319">
    <property type="entry name" value="Vps52_CC"/>
</dbReference>
<reference evidence="9" key="1">
    <citation type="submission" date="2020-05" db="EMBL/GenBank/DDBJ databases">
        <title>Phylogenomic resolution of chytrid fungi.</title>
        <authorList>
            <person name="Stajich J.E."/>
            <person name="Amses K."/>
            <person name="Simmons R."/>
            <person name="Seto K."/>
            <person name="Myers J."/>
            <person name="Bonds A."/>
            <person name="Quandt C.A."/>
            <person name="Barry K."/>
            <person name="Liu P."/>
            <person name="Grigoriev I."/>
            <person name="Longcore J.E."/>
            <person name="James T.Y."/>
        </authorList>
    </citation>
    <scope>NUCLEOTIDE SEQUENCE</scope>
    <source>
        <strain evidence="9">JEL0379</strain>
    </source>
</reference>
<feature type="region of interest" description="Disordered" evidence="6">
    <location>
        <begin position="1"/>
        <end position="25"/>
    </location>
</feature>
<keyword evidence="4" id="KW-0653">Protein transport</keyword>
<protein>
    <submittedName>
        <fullName evidence="9">Uncharacterized protein</fullName>
    </submittedName>
</protein>
<dbReference type="PANTHER" id="PTHR14190:SF7">
    <property type="entry name" value="VACUOLAR PROTEIN SORTING-ASSOCIATED PROTEIN 52 HOMOLOG"/>
    <property type="match status" value="1"/>
</dbReference>
<comment type="subcellular location">
    <subcellularLocation>
        <location evidence="1">Golgi apparatus</location>
        <location evidence="1">trans-Golgi network</location>
    </subcellularLocation>
</comment>
<dbReference type="GO" id="GO:0019905">
    <property type="term" value="F:syntaxin binding"/>
    <property type="evidence" value="ECO:0007669"/>
    <property type="project" value="TreeGrafter"/>
</dbReference>
<evidence type="ECO:0000256" key="5">
    <source>
        <dbReference type="ARBA" id="ARBA00023034"/>
    </source>
</evidence>
<sequence>MEAQAQSLLDKEKKDGEAKQGPAALDRGESLVAALLRDDVQNEDDIGSSFEGLNAASSELEEADDRISAFQEDVLVKEAFAKGTDLREYAKQIARELQDVEQSHILGYVKQVGPFVDLHHQIQACDDILQKMENLMSGFQSDLGTISGEIEILQEQSQSMNIRLRNRTNMQQSLNTVLEGVVISPDLIRKICEGEVNEFFLQHLADLNKKMSFVKSQQGQHVKAFKDVGPELERLRLKAAEKSKEFLIKRIESLRAPNTNIAIIQQNIFLKYKELYAFLAERYSDAALEVRTLYVHTVGSYFLASFDKYLKQLQKLQMVIADKFDLIANEESGKRMLQSLPGLFGGKPALKEKTNVFTLGDRLLVTTSADPGIILTHIADEQNMRFPFEAIFKSISRLLMDNASSEYLFAMDFFAPPPGKHARIQKDGMSGAAVFFEVFDPTLKIIQAFNKQSIDASFDAVGILLCIRLNNQNIRIMQARRIPCLESFSNATNMLLWPKFQAIMDLHIDSLKRAVPRVLLPSKDVHPHYVTRRYAEFSASILTLNQGYDDALLANSLFRLRTEVEHLLMRMSGEFGDSKSRLVFLINNFDLVVAVLSEHSAPSFDQEKAHFNTNLETKINEYVDEELKPFFSSLMRFVDSAENDLNIVGLQEENFERVATDFNGNWKPALGSINQSVMQSFANFQNGARILHHALTRLLLYYKRFATLWEKRYQNKKPRVQPVGLQSVMVEIKKFRLSAQSKPKWNPGTTATFKRELPSIDAKSTRTQREARLIGTQDCLVSGDIFVMCKEEAGRE</sequence>
<evidence type="ECO:0000313" key="9">
    <source>
        <dbReference type="EMBL" id="KAJ3178319.1"/>
    </source>
</evidence>
<feature type="domain" description="Vps52 coiled-coil" evidence="7">
    <location>
        <begin position="115"/>
        <end position="279"/>
    </location>
</feature>
<dbReference type="PANTHER" id="PTHR14190">
    <property type="entry name" value="SUPPRESSOR OF ACTIN MUTATIONS 2/VACUOLAR PROTEIN SORTING 52"/>
    <property type="match status" value="1"/>
</dbReference>
<dbReference type="Pfam" id="PF04129">
    <property type="entry name" value="Vps52_CC"/>
    <property type="match status" value="1"/>
</dbReference>
<proteinExistence type="inferred from homology"/>
<dbReference type="GO" id="GO:0000938">
    <property type="term" value="C:GARP complex"/>
    <property type="evidence" value="ECO:0007669"/>
    <property type="project" value="TreeGrafter"/>
</dbReference>
<comment type="similarity">
    <text evidence="2">Belongs to the VPS52 family.</text>
</comment>
<evidence type="ECO:0000256" key="4">
    <source>
        <dbReference type="ARBA" id="ARBA00022927"/>
    </source>
</evidence>
<dbReference type="EMBL" id="JADGJQ010000027">
    <property type="protein sequence ID" value="KAJ3178319.1"/>
    <property type="molecule type" value="Genomic_DNA"/>
</dbReference>
<evidence type="ECO:0000256" key="2">
    <source>
        <dbReference type="ARBA" id="ARBA00008180"/>
    </source>
</evidence>
<keyword evidence="3" id="KW-0813">Transport</keyword>
<keyword evidence="5" id="KW-0333">Golgi apparatus</keyword>
<dbReference type="GO" id="GO:0015031">
    <property type="term" value="P:protein transport"/>
    <property type="evidence" value="ECO:0007669"/>
    <property type="project" value="UniProtKB-KW"/>
</dbReference>